<name>A0A834TAF1_9FABA</name>
<proteinExistence type="predicted"/>
<protein>
    <submittedName>
        <fullName evidence="1">Uncharacterized protein</fullName>
    </submittedName>
</protein>
<sequence>MEGQIKSIIMKVMREYPHVVILKAGRAQRVVS</sequence>
<accession>A0A834TAF1</accession>
<organism evidence="1 2">
    <name type="scientific">Senna tora</name>
    <dbReference type="NCBI Taxonomy" id="362788"/>
    <lineage>
        <taxon>Eukaryota</taxon>
        <taxon>Viridiplantae</taxon>
        <taxon>Streptophyta</taxon>
        <taxon>Embryophyta</taxon>
        <taxon>Tracheophyta</taxon>
        <taxon>Spermatophyta</taxon>
        <taxon>Magnoliopsida</taxon>
        <taxon>eudicotyledons</taxon>
        <taxon>Gunneridae</taxon>
        <taxon>Pentapetalae</taxon>
        <taxon>rosids</taxon>
        <taxon>fabids</taxon>
        <taxon>Fabales</taxon>
        <taxon>Fabaceae</taxon>
        <taxon>Caesalpinioideae</taxon>
        <taxon>Cassia clade</taxon>
        <taxon>Senna</taxon>
    </lineage>
</organism>
<gene>
    <name evidence="1" type="ORF">G2W53_031305</name>
</gene>
<dbReference type="AlphaFoldDB" id="A0A834TAF1"/>
<evidence type="ECO:0000313" key="2">
    <source>
        <dbReference type="Proteomes" id="UP000634136"/>
    </source>
</evidence>
<reference evidence="1" key="1">
    <citation type="submission" date="2020-09" db="EMBL/GenBank/DDBJ databases">
        <title>Genome-Enabled Discovery of Anthraquinone Biosynthesis in Senna tora.</title>
        <authorList>
            <person name="Kang S.-H."/>
            <person name="Pandey R.P."/>
            <person name="Lee C.-M."/>
            <person name="Sim J.-S."/>
            <person name="Jeong J.-T."/>
            <person name="Choi B.-S."/>
            <person name="Jung M."/>
            <person name="Ginzburg D."/>
            <person name="Zhao K."/>
            <person name="Won S.Y."/>
            <person name="Oh T.-J."/>
            <person name="Yu Y."/>
            <person name="Kim N.-H."/>
            <person name="Lee O.R."/>
            <person name="Lee T.-H."/>
            <person name="Bashyal P."/>
            <person name="Kim T.-S."/>
            <person name="Lee W.-H."/>
            <person name="Kawkins C."/>
            <person name="Kim C.-K."/>
            <person name="Kim J.S."/>
            <person name="Ahn B.O."/>
            <person name="Rhee S.Y."/>
            <person name="Sohng J.K."/>
        </authorList>
    </citation>
    <scope>NUCLEOTIDE SEQUENCE</scope>
    <source>
        <tissue evidence="1">Leaf</tissue>
    </source>
</reference>
<comment type="caution">
    <text evidence="1">The sequence shown here is derived from an EMBL/GenBank/DDBJ whole genome shotgun (WGS) entry which is preliminary data.</text>
</comment>
<dbReference type="Proteomes" id="UP000634136">
    <property type="component" value="Unassembled WGS sequence"/>
</dbReference>
<evidence type="ECO:0000313" key="1">
    <source>
        <dbReference type="EMBL" id="KAF7817336.1"/>
    </source>
</evidence>
<keyword evidence="2" id="KW-1185">Reference proteome</keyword>
<dbReference type="EMBL" id="JAAIUW010000009">
    <property type="protein sequence ID" value="KAF7817336.1"/>
    <property type="molecule type" value="Genomic_DNA"/>
</dbReference>